<dbReference type="Proteomes" id="UP001270362">
    <property type="component" value="Unassembled WGS sequence"/>
</dbReference>
<sequence>MSTQLTAVMLAPIPTLQGEANLGAWKGAVYLHLEYYNLQDFIGNDETEPTADSPDYDVWKKQKLHAYSLIRSTIDPIVPKLLAAGLNFDDDRQFDPKALWNAVIEIVESGAALLARLDKMKTKNEELETGYDNLARQNSNLVSDKEILENKLAVQTAQLQKLKVENVRLRVMYETVLEDKLVENVKVARRAAMGMQAKKRNSPPA</sequence>
<keyword evidence="3" id="KW-1185">Reference proteome</keyword>
<proteinExistence type="predicted"/>
<comment type="caution">
    <text evidence="2">The sequence shown here is derived from an EMBL/GenBank/DDBJ whole genome shotgun (WGS) entry which is preliminary data.</text>
</comment>
<dbReference type="AlphaFoldDB" id="A0AAE1CGB7"/>
<reference evidence="2" key="2">
    <citation type="submission" date="2023-06" db="EMBL/GenBank/DDBJ databases">
        <authorList>
            <consortium name="Lawrence Berkeley National Laboratory"/>
            <person name="Haridas S."/>
            <person name="Hensen N."/>
            <person name="Bonometti L."/>
            <person name="Westerberg I."/>
            <person name="Brannstrom I.O."/>
            <person name="Guillou S."/>
            <person name="Cros-Aarteil S."/>
            <person name="Calhoun S."/>
            <person name="Kuo A."/>
            <person name="Mondo S."/>
            <person name="Pangilinan J."/>
            <person name="Riley R."/>
            <person name="Labutti K."/>
            <person name="Andreopoulos B."/>
            <person name="Lipzen A."/>
            <person name="Chen C."/>
            <person name="Yanf M."/>
            <person name="Daum C."/>
            <person name="Ng V."/>
            <person name="Clum A."/>
            <person name="Steindorff A."/>
            <person name="Ohm R."/>
            <person name="Martin F."/>
            <person name="Silar P."/>
            <person name="Natvig D."/>
            <person name="Lalanne C."/>
            <person name="Gautier V."/>
            <person name="Ament-Velasquez S.L."/>
            <person name="Kruys A."/>
            <person name="Hutchinson M.I."/>
            <person name="Powell A.J."/>
            <person name="Barry K."/>
            <person name="Miller A.N."/>
            <person name="Grigoriev I.V."/>
            <person name="Debuchy R."/>
            <person name="Gladieux P."/>
            <person name="Thoren M.H."/>
            <person name="Johannesson H."/>
        </authorList>
    </citation>
    <scope>NUCLEOTIDE SEQUENCE</scope>
    <source>
        <strain evidence="2">CBS 314.62</strain>
    </source>
</reference>
<evidence type="ECO:0000256" key="1">
    <source>
        <dbReference type="SAM" id="Coils"/>
    </source>
</evidence>
<organism evidence="2 3">
    <name type="scientific">Podospora appendiculata</name>
    <dbReference type="NCBI Taxonomy" id="314037"/>
    <lineage>
        <taxon>Eukaryota</taxon>
        <taxon>Fungi</taxon>
        <taxon>Dikarya</taxon>
        <taxon>Ascomycota</taxon>
        <taxon>Pezizomycotina</taxon>
        <taxon>Sordariomycetes</taxon>
        <taxon>Sordariomycetidae</taxon>
        <taxon>Sordariales</taxon>
        <taxon>Podosporaceae</taxon>
        <taxon>Podospora</taxon>
    </lineage>
</organism>
<gene>
    <name evidence="2" type="ORF">B0T22DRAFT_38039</name>
</gene>
<reference evidence="2" key="1">
    <citation type="journal article" date="2023" name="Mol. Phylogenet. Evol.">
        <title>Genome-scale phylogeny and comparative genomics of the fungal order Sordariales.</title>
        <authorList>
            <person name="Hensen N."/>
            <person name="Bonometti L."/>
            <person name="Westerberg I."/>
            <person name="Brannstrom I.O."/>
            <person name="Guillou S."/>
            <person name="Cros-Aarteil S."/>
            <person name="Calhoun S."/>
            <person name="Haridas S."/>
            <person name="Kuo A."/>
            <person name="Mondo S."/>
            <person name="Pangilinan J."/>
            <person name="Riley R."/>
            <person name="LaButti K."/>
            <person name="Andreopoulos B."/>
            <person name="Lipzen A."/>
            <person name="Chen C."/>
            <person name="Yan M."/>
            <person name="Daum C."/>
            <person name="Ng V."/>
            <person name="Clum A."/>
            <person name="Steindorff A."/>
            <person name="Ohm R.A."/>
            <person name="Martin F."/>
            <person name="Silar P."/>
            <person name="Natvig D.O."/>
            <person name="Lalanne C."/>
            <person name="Gautier V."/>
            <person name="Ament-Velasquez S.L."/>
            <person name="Kruys A."/>
            <person name="Hutchinson M.I."/>
            <person name="Powell A.J."/>
            <person name="Barry K."/>
            <person name="Miller A.N."/>
            <person name="Grigoriev I.V."/>
            <person name="Debuchy R."/>
            <person name="Gladieux P."/>
            <person name="Hiltunen Thoren M."/>
            <person name="Johannesson H."/>
        </authorList>
    </citation>
    <scope>NUCLEOTIDE SEQUENCE</scope>
    <source>
        <strain evidence="2">CBS 314.62</strain>
    </source>
</reference>
<evidence type="ECO:0000313" key="3">
    <source>
        <dbReference type="Proteomes" id="UP001270362"/>
    </source>
</evidence>
<accession>A0AAE1CGB7</accession>
<protein>
    <submittedName>
        <fullName evidence="2">Uncharacterized protein</fullName>
    </submittedName>
</protein>
<keyword evidence="1" id="KW-0175">Coiled coil</keyword>
<evidence type="ECO:0000313" key="2">
    <source>
        <dbReference type="EMBL" id="KAK3693295.1"/>
    </source>
</evidence>
<feature type="coiled-coil region" evidence="1">
    <location>
        <begin position="117"/>
        <end position="165"/>
    </location>
</feature>
<name>A0AAE1CGB7_9PEZI</name>
<dbReference type="EMBL" id="JAULSO010000001">
    <property type="protein sequence ID" value="KAK3693295.1"/>
    <property type="molecule type" value="Genomic_DNA"/>
</dbReference>